<evidence type="ECO:0000259" key="3">
    <source>
        <dbReference type="Pfam" id="PF01712"/>
    </source>
</evidence>
<sequence length="227" mass="25555">MTSTSTDLHAGGLQRFRHIAIEGPIGVGKSSLARRLAAHLGADLMLEQPAENPFLDRFYEDMPGYAFQTQLFFLFQRVKQVQALAQPGMFSHAVVADFVFAKDALFAKLTLSDDEHRLYTQMYAQVAPQVGDPDLVIWLQASPDTLMQRIARRGLPMERAIEPAYLQRICDAYAEYFERYDGPLFVLGTERFNPVDRDADFHALVERLERFGGPRESFDAPGAAPLV</sequence>
<dbReference type="InterPro" id="IPR050566">
    <property type="entry name" value="Deoxyribonucleoside_kinase"/>
</dbReference>
<feature type="domain" description="Deoxynucleoside kinase" evidence="3">
    <location>
        <begin position="19"/>
        <end position="207"/>
    </location>
</feature>
<dbReference type="GO" id="GO:0019136">
    <property type="term" value="F:deoxynucleoside kinase activity"/>
    <property type="evidence" value="ECO:0007669"/>
    <property type="project" value="InterPro"/>
</dbReference>
<reference evidence="4 5" key="1">
    <citation type="submission" date="2020-06" db="EMBL/GenBank/DDBJ databases">
        <title>Schlegella sp. ID0723 isolated from air conditioner.</title>
        <authorList>
            <person name="Kim D.Y."/>
            <person name="Kim D.-U."/>
        </authorList>
    </citation>
    <scope>NUCLEOTIDE SEQUENCE [LARGE SCALE GENOMIC DNA]</scope>
    <source>
        <strain evidence="4 5">ID0723</strain>
    </source>
</reference>
<name>A0A7Y6NPU4_9BURK</name>
<gene>
    <name evidence="4" type="ORF">HQN59_15345</name>
</gene>
<keyword evidence="4" id="KW-0808">Transferase</keyword>
<comment type="caution">
    <text evidence="4">The sequence shown here is derived from an EMBL/GenBank/DDBJ whole genome shotgun (WGS) entry which is preliminary data.</text>
</comment>
<keyword evidence="2" id="KW-0547">Nucleotide-binding</keyword>
<dbReference type="PANTHER" id="PTHR10513:SF46">
    <property type="entry name" value="DEOXYGUANOSINE KINASE"/>
    <property type="match status" value="1"/>
</dbReference>
<keyword evidence="4" id="KW-0418">Kinase</keyword>
<dbReference type="InterPro" id="IPR002624">
    <property type="entry name" value="DCK/DGK"/>
</dbReference>
<keyword evidence="2" id="KW-0067">ATP-binding</keyword>
<dbReference type="Pfam" id="PF01712">
    <property type="entry name" value="dNK"/>
    <property type="match status" value="1"/>
</dbReference>
<dbReference type="GO" id="GO:0005524">
    <property type="term" value="F:ATP binding"/>
    <property type="evidence" value="ECO:0007669"/>
    <property type="project" value="UniProtKB-KW"/>
</dbReference>
<evidence type="ECO:0000256" key="2">
    <source>
        <dbReference type="PIRSR" id="PIRSR000705-3"/>
    </source>
</evidence>
<dbReference type="GO" id="GO:0005737">
    <property type="term" value="C:cytoplasm"/>
    <property type="evidence" value="ECO:0007669"/>
    <property type="project" value="TreeGrafter"/>
</dbReference>
<evidence type="ECO:0000313" key="5">
    <source>
        <dbReference type="Proteomes" id="UP000529637"/>
    </source>
</evidence>
<dbReference type="SUPFAM" id="SSF52540">
    <property type="entry name" value="P-loop containing nucleoside triphosphate hydrolases"/>
    <property type="match status" value="1"/>
</dbReference>
<accession>A0A7Y6NPU4</accession>
<dbReference type="AlphaFoldDB" id="A0A7Y6NPU4"/>
<dbReference type="CDD" id="cd01673">
    <property type="entry name" value="dNK"/>
    <property type="match status" value="1"/>
</dbReference>
<feature type="binding site" evidence="2">
    <location>
        <begin position="149"/>
        <end position="153"/>
    </location>
    <ligand>
        <name>ATP</name>
        <dbReference type="ChEBI" id="CHEBI:30616"/>
    </ligand>
</feature>
<dbReference type="InterPro" id="IPR031314">
    <property type="entry name" value="DNK_dom"/>
</dbReference>
<dbReference type="InterPro" id="IPR027417">
    <property type="entry name" value="P-loop_NTPase"/>
</dbReference>
<proteinExistence type="predicted"/>
<dbReference type="PANTHER" id="PTHR10513">
    <property type="entry name" value="DEOXYNUCLEOSIDE KINASE"/>
    <property type="match status" value="1"/>
</dbReference>
<dbReference type="Gene3D" id="3.40.50.300">
    <property type="entry name" value="P-loop containing nucleotide triphosphate hydrolases"/>
    <property type="match status" value="1"/>
</dbReference>
<dbReference type="Proteomes" id="UP000529637">
    <property type="component" value="Unassembled WGS sequence"/>
</dbReference>
<dbReference type="EMBL" id="JABWMJ010000007">
    <property type="protein sequence ID" value="NUZ07137.1"/>
    <property type="molecule type" value="Genomic_DNA"/>
</dbReference>
<feature type="binding site" evidence="2">
    <location>
        <begin position="23"/>
        <end position="31"/>
    </location>
    <ligand>
        <name>ATP</name>
        <dbReference type="ChEBI" id="CHEBI:30616"/>
    </ligand>
</feature>
<feature type="active site" description="Proton acceptor" evidence="1">
    <location>
        <position position="97"/>
    </location>
</feature>
<keyword evidence="5" id="KW-1185">Reference proteome</keyword>
<dbReference type="PIRSF" id="PIRSF000705">
    <property type="entry name" value="DNK"/>
    <property type="match status" value="1"/>
</dbReference>
<evidence type="ECO:0000313" key="4">
    <source>
        <dbReference type="EMBL" id="NUZ07137.1"/>
    </source>
</evidence>
<evidence type="ECO:0000256" key="1">
    <source>
        <dbReference type="PIRSR" id="PIRSR000705-1"/>
    </source>
</evidence>
<organism evidence="4 5">
    <name type="scientific">Piscinibacter koreensis</name>
    <dbReference type="NCBI Taxonomy" id="2742824"/>
    <lineage>
        <taxon>Bacteria</taxon>
        <taxon>Pseudomonadati</taxon>
        <taxon>Pseudomonadota</taxon>
        <taxon>Betaproteobacteria</taxon>
        <taxon>Burkholderiales</taxon>
        <taxon>Sphaerotilaceae</taxon>
        <taxon>Piscinibacter</taxon>
    </lineage>
</organism>
<dbReference type="RefSeq" id="WP_176069995.1">
    <property type="nucleotide sequence ID" value="NZ_JABWMJ010000007.1"/>
</dbReference>
<protein>
    <submittedName>
        <fullName evidence="4">Deoxynucleoside kinase</fullName>
    </submittedName>
</protein>